<dbReference type="Pfam" id="PF00825">
    <property type="entry name" value="Ribonuclease_P"/>
    <property type="match status" value="1"/>
</dbReference>
<sequence length="129" mass="15208">MAFSFPKKERLSSKKLIEQVFQEGSNLKQFPLKLIYLETSLPENVKCQAAMAVPKKRIRLAVKRNRIKRLMREAYRINKGPIFNKMEGNYALLFLYLGKESPDYRQVEKAMKDLLLRFLKEIHDESKDA</sequence>
<dbReference type="Gene3D" id="3.30.230.10">
    <property type="match status" value="1"/>
</dbReference>
<keyword evidence="6 7" id="KW-0694">RNA-binding</keyword>
<dbReference type="InterPro" id="IPR020539">
    <property type="entry name" value="RNase_P_CS"/>
</dbReference>
<evidence type="ECO:0000256" key="1">
    <source>
        <dbReference type="ARBA" id="ARBA00002663"/>
    </source>
</evidence>
<dbReference type="EC" id="3.1.26.5" evidence="7 8"/>
<dbReference type="GO" id="GO:0004526">
    <property type="term" value="F:ribonuclease P activity"/>
    <property type="evidence" value="ECO:0007669"/>
    <property type="project" value="UniProtKB-UniRule"/>
</dbReference>
<dbReference type="GO" id="GO:0030677">
    <property type="term" value="C:ribonuclease P complex"/>
    <property type="evidence" value="ECO:0007669"/>
    <property type="project" value="TreeGrafter"/>
</dbReference>
<evidence type="ECO:0000256" key="7">
    <source>
        <dbReference type="HAMAP-Rule" id="MF_00227"/>
    </source>
</evidence>
<gene>
    <name evidence="7 9" type="primary">rnpA</name>
    <name evidence="9" type="ORF">OO016_02670</name>
</gene>
<dbReference type="GO" id="GO:0000049">
    <property type="term" value="F:tRNA binding"/>
    <property type="evidence" value="ECO:0007669"/>
    <property type="project" value="UniProtKB-UniRule"/>
</dbReference>
<dbReference type="PANTHER" id="PTHR33992">
    <property type="entry name" value="RIBONUCLEASE P PROTEIN COMPONENT"/>
    <property type="match status" value="1"/>
</dbReference>
<name>A0AAE3MJ25_9FLAO</name>
<dbReference type="SUPFAM" id="SSF54211">
    <property type="entry name" value="Ribosomal protein S5 domain 2-like"/>
    <property type="match status" value="1"/>
</dbReference>
<dbReference type="RefSeq" id="WP_266010609.1">
    <property type="nucleotide sequence ID" value="NZ_JAPFQP010000001.1"/>
</dbReference>
<evidence type="ECO:0000256" key="2">
    <source>
        <dbReference type="ARBA" id="ARBA00022694"/>
    </source>
</evidence>
<keyword evidence="3 7" id="KW-0540">Nuclease</keyword>
<dbReference type="NCBIfam" id="TIGR00188">
    <property type="entry name" value="rnpA"/>
    <property type="match status" value="1"/>
</dbReference>
<dbReference type="EMBL" id="JAPFQP010000001">
    <property type="protein sequence ID" value="MCX2718496.1"/>
    <property type="molecule type" value="Genomic_DNA"/>
</dbReference>
<evidence type="ECO:0000256" key="5">
    <source>
        <dbReference type="ARBA" id="ARBA00022801"/>
    </source>
</evidence>
<evidence type="ECO:0000313" key="10">
    <source>
        <dbReference type="Proteomes" id="UP001207116"/>
    </source>
</evidence>
<dbReference type="HAMAP" id="MF_00227">
    <property type="entry name" value="RNase_P"/>
    <property type="match status" value="1"/>
</dbReference>
<dbReference type="InterPro" id="IPR014721">
    <property type="entry name" value="Ribsml_uS5_D2-typ_fold_subgr"/>
</dbReference>
<keyword evidence="5 7" id="KW-0378">Hydrolase</keyword>
<proteinExistence type="inferred from homology"/>
<dbReference type="InterPro" id="IPR000100">
    <property type="entry name" value="RNase_P"/>
</dbReference>
<evidence type="ECO:0000256" key="4">
    <source>
        <dbReference type="ARBA" id="ARBA00022759"/>
    </source>
</evidence>
<evidence type="ECO:0000313" key="9">
    <source>
        <dbReference type="EMBL" id="MCX2718496.1"/>
    </source>
</evidence>
<dbReference type="Proteomes" id="UP001207116">
    <property type="component" value="Unassembled WGS sequence"/>
</dbReference>
<organism evidence="9 10">
    <name type="scientific">Lentiprolixibacter aurantiacus</name>
    <dbReference type="NCBI Taxonomy" id="2993939"/>
    <lineage>
        <taxon>Bacteria</taxon>
        <taxon>Pseudomonadati</taxon>
        <taxon>Bacteroidota</taxon>
        <taxon>Flavobacteriia</taxon>
        <taxon>Flavobacteriales</taxon>
        <taxon>Flavobacteriaceae</taxon>
        <taxon>Lentiprolixibacter</taxon>
    </lineage>
</organism>
<reference evidence="9" key="1">
    <citation type="submission" date="2022-11" db="EMBL/GenBank/DDBJ databases">
        <title>The characterization of three novel Bacteroidetes species and genomic analysis of their roles in tidal elemental geochemical cycles.</title>
        <authorList>
            <person name="Ma K.-J."/>
        </authorList>
    </citation>
    <scope>NUCLEOTIDE SEQUENCE</scope>
    <source>
        <strain evidence="9">M415</strain>
    </source>
</reference>
<comment type="caution">
    <text evidence="9">The sequence shown here is derived from an EMBL/GenBank/DDBJ whole genome shotgun (WGS) entry which is preliminary data.</text>
</comment>
<comment type="similarity">
    <text evidence="7">Belongs to the RnpA family.</text>
</comment>
<dbReference type="GO" id="GO:0042781">
    <property type="term" value="F:3'-tRNA processing endoribonuclease activity"/>
    <property type="evidence" value="ECO:0007669"/>
    <property type="project" value="TreeGrafter"/>
</dbReference>
<dbReference type="PANTHER" id="PTHR33992:SF1">
    <property type="entry name" value="RIBONUCLEASE P PROTEIN COMPONENT"/>
    <property type="match status" value="1"/>
</dbReference>
<comment type="function">
    <text evidence="1 7">RNaseP catalyzes the removal of the 5'-leader sequence from pre-tRNA to produce the mature 5'-terminus. It can also cleave other RNA substrates such as 4.5S RNA. The protein component plays an auxiliary but essential role in vivo by binding to the 5'-leader sequence and broadening the substrate specificity of the ribozyme.</text>
</comment>
<dbReference type="GO" id="GO:0001682">
    <property type="term" value="P:tRNA 5'-leader removal"/>
    <property type="evidence" value="ECO:0007669"/>
    <property type="project" value="UniProtKB-UniRule"/>
</dbReference>
<evidence type="ECO:0000256" key="8">
    <source>
        <dbReference type="NCBIfam" id="TIGR00188"/>
    </source>
</evidence>
<dbReference type="AlphaFoldDB" id="A0AAE3MJ25"/>
<keyword evidence="4 7" id="KW-0255">Endonuclease</keyword>
<comment type="catalytic activity">
    <reaction evidence="7">
        <text>Endonucleolytic cleavage of RNA, removing 5'-extranucleotides from tRNA precursor.</text>
        <dbReference type="EC" id="3.1.26.5"/>
    </reaction>
</comment>
<protein>
    <recommendedName>
        <fullName evidence="7 8">Ribonuclease P protein component</fullName>
        <shortName evidence="7">RNase P protein</shortName>
        <shortName evidence="7">RNaseP protein</shortName>
        <ecNumber evidence="7 8">3.1.26.5</ecNumber>
    </recommendedName>
    <alternativeName>
        <fullName evidence="7">Protein C5</fullName>
    </alternativeName>
</protein>
<dbReference type="InterPro" id="IPR020568">
    <property type="entry name" value="Ribosomal_Su5_D2-typ_SF"/>
</dbReference>
<keyword evidence="2 7" id="KW-0819">tRNA processing</keyword>
<comment type="subunit">
    <text evidence="7">Consists of a catalytic RNA component (M1 or rnpB) and a protein subunit.</text>
</comment>
<evidence type="ECO:0000256" key="6">
    <source>
        <dbReference type="ARBA" id="ARBA00022884"/>
    </source>
</evidence>
<accession>A0AAE3MJ25</accession>
<evidence type="ECO:0000256" key="3">
    <source>
        <dbReference type="ARBA" id="ARBA00022722"/>
    </source>
</evidence>
<dbReference type="PROSITE" id="PS00648">
    <property type="entry name" value="RIBONUCLEASE_P"/>
    <property type="match status" value="1"/>
</dbReference>
<keyword evidence="10" id="KW-1185">Reference proteome</keyword>